<dbReference type="GO" id="GO:0042383">
    <property type="term" value="C:sarcolemma"/>
    <property type="evidence" value="ECO:0007669"/>
    <property type="project" value="TreeGrafter"/>
</dbReference>
<dbReference type="Pfam" id="PF01365">
    <property type="entry name" value="RYDR_ITPR"/>
    <property type="match status" value="1"/>
</dbReference>
<dbReference type="GO" id="GO:0005219">
    <property type="term" value="F:ryanodine-sensitive calcium-release channel activity"/>
    <property type="evidence" value="ECO:0007669"/>
    <property type="project" value="InterPro"/>
</dbReference>
<dbReference type="InterPro" id="IPR001870">
    <property type="entry name" value="B30.2/SPRY"/>
</dbReference>
<proteinExistence type="predicted"/>
<keyword evidence="3" id="KW-0107">Calcium channel</keyword>
<dbReference type="PANTHER" id="PTHR46399:SF7">
    <property type="entry name" value="RYANODINE RECEPTOR 2"/>
    <property type="match status" value="1"/>
</dbReference>
<dbReference type="InterPro" id="IPR035910">
    <property type="entry name" value="RyR/IP3R_RIH_dom_sf"/>
</dbReference>
<dbReference type="Pfam" id="PF08709">
    <property type="entry name" value="Ins145_P3_rec"/>
    <property type="match status" value="1"/>
</dbReference>
<evidence type="ECO:0000313" key="9">
    <source>
        <dbReference type="Ensembl" id="ENSHCOP00000013970.1"/>
    </source>
</evidence>
<keyword evidence="2" id="KW-0109">Calcium transport</keyword>
<name>A0A3Q3DJS7_HIPCM</name>
<evidence type="ECO:0000256" key="3">
    <source>
        <dbReference type="ARBA" id="ARBA00022673"/>
    </source>
</evidence>
<dbReference type="GO" id="GO:0014808">
    <property type="term" value="P:release of sequestered calcium ion into cytosol by sarcoplasmic reticulum"/>
    <property type="evidence" value="ECO:0007669"/>
    <property type="project" value="TreeGrafter"/>
</dbReference>
<dbReference type="SUPFAM" id="SSF49899">
    <property type="entry name" value="Concanavalin A-like lectins/glucanases"/>
    <property type="match status" value="1"/>
</dbReference>
<dbReference type="GO" id="GO:0030018">
    <property type="term" value="C:Z disc"/>
    <property type="evidence" value="ECO:0007669"/>
    <property type="project" value="TreeGrafter"/>
</dbReference>
<keyword evidence="6" id="KW-0703">Sarcoplasmic reticulum</keyword>
<reference evidence="9" key="2">
    <citation type="submission" date="2025-09" db="UniProtKB">
        <authorList>
            <consortium name="Ensembl"/>
        </authorList>
    </citation>
    <scope>IDENTIFICATION</scope>
</reference>
<dbReference type="GO" id="GO:0034704">
    <property type="term" value="C:calcium channel complex"/>
    <property type="evidence" value="ECO:0007669"/>
    <property type="project" value="TreeGrafter"/>
</dbReference>
<dbReference type="Pfam" id="PF02026">
    <property type="entry name" value="RyR"/>
    <property type="match status" value="2"/>
</dbReference>
<dbReference type="AlphaFoldDB" id="A0A3Q3DJS7"/>
<dbReference type="FunFam" id="2.60.120.920:FF:000002">
    <property type="entry name" value="ryanodine receptor isoform X2"/>
    <property type="match status" value="1"/>
</dbReference>
<dbReference type="PANTHER" id="PTHR46399">
    <property type="entry name" value="B30.2/SPRY DOMAIN-CONTAINING PROTEIN"/>
    <property type="match status" value="1"/>
</dbReference>
<reference evidence="9" key="1">
    <citation type="submission" date="2025-08" db="UniProtKB">
        <authorList>
            <consortium name="Ensembl"/>
        </authorList>
    </citation>
    <scope>IDENTIFICATION</scope>
</reference>
<feature type="domain" description="MIR" evidence="8">
    <location>
        <begin position="94"/>
        <end position="149"/>
    </location>
</feature>
<dbReference type="STRING" id="109280.ENSHCOP00000013970"/>
<dbReference type="SMART" id="SM00449">
    <property type="entry name" value="SPRY"/>
    <property type="match status" value="1"/>
</dbReference>
<dbReference type="InterPro" id="IPR003877">
    <property type="entry name" value="SPRY_dom"/>
</dbReference>
<evidence type="ECO:0000256" key="1">
    <source>
        <dbReference type="ARBA" id="ARBA00004326"/>
    </source>
</evidence>
<organism evidence="9 10">
    <name type="scientific">Hippocampus comes</name>
    <name type="common">Tiger tail seahorse</name>
    <dbReference type="NCBI Taxonomy" id="109280"/>
    <lineage>
        <taxon>Eukaryota</taxon>
        <taxon>Metazoa</taxon>
        <taxon>Chordata</taxon>
        <taxon>Craniata</taxon>
        <taxon>Vertebrata</taxon>
        <taxon>Euteleostomi</taxon>
        <taxon>Actinopterygii</taxon>
        <taxon>Neopterygii</taxon>
        <taxon>Teleostei</taxon>
        <taxon>Neoteleostei</taxon>
        <taxon>Acanthomorphata</taxon>
        <taxon>Syngnathiaria</taxon>
        <taxon>Syngnathiformes</taxon>
        <taxon>Syngnathoidei</taxon>
        <taxon>Syngnathidae</taxon>
        <taxon>Hippocampus</taxon>
    </lineage>
</organism>
<protein>
    <recommendedName>
        <fullName evidence="11">Ryanodine receptor 2b (cardiac)</fullName>
    </recommendedName>
</protein>
<dbReference type="Proteomes" id="UP000264820">
    <property type="component" value="Unplaced"/>
</dbReference>
<dbReference type="InterPro" id="IPR043136">
    <property type="entry name" value="B30.2/SPRY_sf"/>
</dbReference>
<evidence type="ECO:0008006" key="11">
    <source>
        <dbReference type="Google" id="ProtNLM"/>
    </source>
</evidence>
<keyword evidence="2" id="KW-0813">Transport</keyword>
<dbReference type="Pfam" id="PF00622">
    <property type="entry name" value="SPRY"/>
    <property type="match status" value="1"/>
</dbReference>
<keyword evidence="5" id="KW-0106">Calcium</keyword>
<sequence>MSDQGEGEDEVQFLRTGDEVVLQSVFTSQEEHVKVCLAAEGFGSRLCRLEATSNCKNVPPDLSVCGFILVQCLSVRALQEMLAHSESLAAGGNHRTLLYGQALLFQHSYSGMYLSCLSASRSSTDKLAFDVGLQEDKAGEACWWTVHPASRQRSEGEKVRAGDDLILVNVGLGDSLIADAAFRHSLWSVAPLCSASGLAQGYLRGGDTLRLLHSHTDACLTIPTAEQDEELQRSVYEIGSVCRQARSLWRLEILRVAWSGRHTSWGEPFRLCHVTTGRYLGLTDERGLHLVDRDKADIIATSFCFRSAKEKLDCGPKTRADGMGSPEIKYGDSVCYLQHVDSGLWLTYQATDSKSTCMGGSQRKAILHGEGHMDDGLTLSRSQKEESHTASLIRSATLLFTTFVRKLDSCIGQGNLHSIVLPVADVTRSLQDLICFFQPPPEERSHEAPQNSRTALTNRQNMFQEEGVIELVLECIDHLHQYSHASHLPEATPNDAGENWEVILGHLYELLASLIRRNRANSAHFSGSLDWLISRLDRLEASSGVLEVLHCVLVESPQALNAIKEGHIQSIIAFLDKHGRNHKVLEVLCSLCVCHGVAVRANQNLICENLLPERDLLLQTRLVNQVTSVRPNVFLSLGEDSAQPRRWYYELVVDHIDPFLTAEPTHLRVGWALTDGYQPRPTGGDGWGGNGVGDDLCSFGFDGLHLWSGCVGRRVRSPYPHLLTDEDVVSCCLDLSAPCISFRVNGLPVQGMLENFCVDGLLHPVVSFSPGVKVRFLFGGEQGEFRFLPPHGFVPCSEALLPNVKLEVERCHKYLLEHEDGKRELIGPFEPSGPLTFTPSPVDISKVELPLQFEDIRDKIAENIHELWVMERVGLGWSQGNERDEGKLLDPCLVEFSKLPDQERNQNVQTAQDILRTLLALGFRIDLKDECTEEGVHFMRVSNRYEQPGGYRPAPIDMSHVFLSAAHEEAVNLLAENEHNVWARERIKQGWTYGAQQVCPRSCWTWCPW</sequence>
<dbReference type="Gene3D" id="2.60.120.920">
    <property type="match status" value="1"/>
</dbReference>
<dbReference type="Pfam" id="PF02815">
    <property type="entry name" value="MIR"/>
    <property type="match status" value="1"/>
</dbReference>
<keyword evidence="4" id="KW-0677">Repeat</keyword>
<feature type="domain" description="MIR" evidence="8">
    <location>
        <begin position="325"/>
        <end position="382"/>
    </location>
</feature>
<dbReference type="InterPro" id="IPR016093">
    <property type="entry name" value="MIR_motif"/>
</dbReference>
<evidence type="ECO:0000259" key="7">
    <source>
        <dbReference type="PROSITE" id="PS50188"/>
    </source>
</evidence>
<accession>A0A3Q3DJS7</accession>
<dbReference type="GeneTree" id="ENSGT00940000154906"/>
<evidence type="ECO:0000256" key="2">
    <source>
        <dbReference type="ARBA" id="ARBA00022568"/>
    </source>
</evidence>
<dbReference type="PROSITE" id="PS50188">
    <property type="entry name" value="B302_SPRY"/>
    <property type="match status" value="1"/>
</dbReference>
<dbReference type="PRINTS" id="PR00795">
    <property type="entry name" value="RYANODINER"/>
</dbReference>
<dbReference type="Gene3D" id="1.25.10.30">
    <property type="entry name" value="IP3 receptor type 1 binding core, RIH domain"/>
    <property type="match status" value="1"/>
</dbReference>
<evidence type="ECO:0000256" key="6">
    <source>
        <dbReference type="ARBA" id="ARBA00022951"/>
    </source>
</evidence>
<dbReference type="PROSITE" id="PS50919">
    <property type="entry name" value="MIR"/>
    <property type="match status" value="3"/>
</dbReference>
<dbReference type="SUPFAM" id="SSF100909">
    <property type="entry name" value="IP3 receptor type 1 binding core, domain 2"/>
    <property type="match status" value="1"/>
</dbReference>
<dbReference type="GO" id="GO:0006941">
    <property type="term" value="P:striated muscle contraction"/>
    <property type="evidence" value="ECO:0007669"/>
    <property type="project" value="TreeGrafter"/>
</dbReference>
<feature type="domain" description="B30.2/SPRY" evidence="7">
    <location>
        <begin position="579"/>
        <end position="783"/>
    </location>
</feature>
<dbReference type="Gene3D" id="1.10.490.160">
    <property type="match status" value="2"/>
</dbReference>
<keyword evidence="2" id="KW-0406">Ion transport</keyword>
<dbReference type="InterPro" id="IPR003032">
    <property type="entry name" value="Ryanodine_rcpt"/>
</dbReference>
<dbReference type="SUPFAM" id="SSF82109">
    <property type="entry name" value="MIR domain"/>
    <property type="match status" value="1"/>
</dbReference>
<dbReference type="InterPro" id="IPR013320">
    <property type="entry name" value="ConA-like_dom_sf"/>
</dbReference>
<dbReference type="InterPro" id="IPR015925">
    <property type="entry name" value="Ryanodine_IP3_receptor"/>
</dbReference>
<dbReference type="CDD" id="cd23278">
    <property type="entry name" value="beta-trefoil_MIR_RyR"/>
    <property type="match status" value="1"/>
</dbReference>
<dbReference type="InterPro" id="IPR013333">
    <property type="entry name" value="Ryan_recept"/>
</dbReference>
<comment type="subcellular location">
    <subcellularLocation>
        <location evidence="1">Sarcoplasmic reticulum membrane</location>
        <topology evidence="1">Multi-pass membrane protein</topology>
    </subcellularLocation>
</comment>
<evidence type="ECO:0000259" key="8">
    <source>
        <dbReference type="PROSITE" id="PS50919"/>
    </source>
</evidence>
<evidence type="ECO:0000256" key="5">
    <source>
        <dbReference type="ARBA" id="ARBA00022837"/>
    </source>
</evidence>
<evidence type="ECO:0000256" key="4">
    <source>
        <dbReference type="ARBA" id="ARBA00022737"/>
    </source>
</evidence>
<dbReference type="InterPro" id="IPR036300">
    <property type="entry name" value="MIR_dom_sf"/>
</dbReference>
<dbReference type="SMART" id="SM00472">
    <property type="entry name" value="MIR"/>
    <property type="match status" value="3"/>
</dbReference>
<dbReference type="GO" id="GO:0005790">
    <property type="term" value="C:smooth endoplasmic reticulum"/>
    <property type="evidence" value="ECO:0007669"/>
    <property type="project" value="TreeGrafter"/>
</dbReference>
<keyword evidence="3" id="KW-0407">Ion channel</keyword>
<evidence type="ECO:0000313" key="10">
    <source>
        <dbReference type="Proteomes" id="UP000264820"/>
    </source>
</evidence>
<feature type="domain" description="MIR" evidence="8">
    <location>
        <begin position="200"/>
        <end position="254"/>
    </location>
</feature>
<dbReference type="GO" id="GO:0033017">
    <property type="term" value="C:sarcoplasmic reticulum membrane"/>
    <property type="evidence" value="ECO:0007669"/>
    <property type="project" value="UniProtKB-SubCell"/>
</dbReference>
<dbReference type="Gene3D" id="2.80.10.50">
    <property type="match status" value="2"/>
</dbReference>
<dbReference type="InterPro" id="IPR014821">
    <property type="entry name" value="Ins145_P3_rcpt"/>
</dbReference>
<keyword evidence="10" id="KW-1185">Reference proteome</keyword>
<dbReference type="InterPro" id="IPR000699">
    <property type="entry name" value="RIH_dom"/>
</dbReference>
<dbReference type="Ensembl" id="ENSHCOT00000021446.1">
    <property type="protein sequence ID" value="ENSHCOP00000013970.1"/>
    <property type="gene ID" value="ENSHCOG00000017275.1"/>
</dbReference>